<evidence type="ECO:0000313" key="2">
    <source>
        <dbReference type="Proteomes" id="UP001500630"/>
    </source>
</evidence>
<accession>A0ABP6YY74</accession>
<dbReference type="Gene3D" id="3.90.226.10">
    <property type="entry name" value="2-enoyl-CoA Hydratase, Chain A, domain 1"/>
    <property type="match status" value="1"/>
</dbReference>
<proteinExistence type="predicted"/>
<dbReference type="Proteomes" id="UP001500630">
    <property type="component" value="Unassembled WGS sequence"/>
</dbReference>
<gene>
    <name evidence="1" type="ORF">GCM10022419_091450</name>
</gene>
<dbReference type="CDD" id="cd06558">
    <property type="entry name" value="crotonase-like"/>
    <property type="match status" value="1"/>
</dbReference>
<dbReference type="Pfam" id="PF00378">
    <property type="entry name" value="ECH_1"/>
    <property type="match status" value="1"/>
</dbReference>
<dbReference type="InterPro" id="IPR029045">
    <property type="entry name" value="ClpP/crotonase-like_dom_sf"/>
</dbReference>
<comment type="caution">
    <text evidence="1">The sequence shown here is derived from an EMBL/GenBank/DDBJ whole genome shotgun (WGS) entry which is preliminary data.</text>
</comment>
<dbReference type="InterPro" id="IPR001753">
    <property type="entry name" value="Enoyl-CoA_hydra/iso"/>
</dbReference>
<keyword evidence="2" id="KW-1185">Reference proteome</keyword>
<organism evidence="1 2">
    <name type="scientific">Nonomuraea rosea</name>
    <dbReference type="NCBI Taxonomy" id="638574"/>
    <lineage>
        <taxon>Bacteria</taxon>
        <taxon>Bacillati</taxon>
        <taxon>Actinomycetota</taxon>
        <taxon>Actinomycetes</taxon>
        <taxon>Streptosporangiales</taxon>
        <taxon>Streptosporangiaceae</taxon>
        <taxon>Nonomuraea</taxon>
    </lineage>
</organism>
<dbReference type="SUPFAM" id="SSF52096">
    <property type="entry name" value="ClpP/crotonase"/>
    <property type="match status" value="1"/>
</dbReference>
<reference evidence="2" key="1">
    <citation type="journal article" date="2019" name="Int. J. Syst. Evol. Microbiol.">
        <title>The Global Catalogue of Microorganisms (GCM) 10K type strain sequencing project: providing services to taxonomists for standard genome sequencing and annotation.</title>
        <authorList>
            <consortium name="The Broad Institute Genomics Platform"/>
            <consortium name="The Broad Institute Genome Sequencing Center for Infectious Disease"/>
            <person name="Wu L."/>
            <person name="Ma J."/>
        </authorList>
    </citation>
    <scope>NUCLEOTIDE SEQUENCE [LARGE SCALE GENOMIC DNA]</scope>
    <source>
        <strain evidence="2">JCM 17326</strain>
    </source>
</reference>
<dbReference type="PANTHER" id="PTHR11941">
    <property type="entry name" value="ENOYL-COA HYDRATASE-RELATED"/>
    <property type="match status" value="1"/>
</dbReference>
<dbReference type="PANTHER" id="PTHR11941:SF54">
    <property type="entry name" value="ENOYL-COA HYDRATASE, MITOCHONDRIAL"/>
    <property type="match status" value="1"/>
</dbReference>
<dbReference type="RefSeq" id="WP_345572245.1">
    <property type="nucleotide sequence ID" value="NZ_BAABDQ010000029.1"/>
</dbReference>
<evidence type="ECO:0000313" key="1">
    <source>
        <dbReference type="EMBL" id="GAA3594067.1"/>
    </source>
</evidence>
<dbReference type="EMBL" id="BAABDQ010000029">
    <property type="protein sequence ID" value="GAA3594067.1"/>
    <property type="molecule type" value="Genomic_DNA"/>
</dbReference>
<name>A0ABP6YY74_9ACTN</name>
<sequence>MIEVDVVDGIGVVRLAHGKVNALDLELCRAIERTMRDLDEPEGPVRAVVVTGTGRAFSAGVDLKRVVDGGAAYVAEFLPALSGAFRAVFDLGKPVVAAVNGHAIAGGCVLAAACDHVVMASGAGTIGVPELRVGVPFPAAALEIMRFALGPVAARRAIFGGANHEPAAALELGLVDELAEPDALLERAVAVAGGLAAAIPADAFRHTKAQLRQEANERLAGVTESATEAATEELWTRAAADGRIRAFMDRTVRSGGRTASGP</sequence>
<protein>
    <submittedName>
        <fullName evidence="1">Enoyl-CoA hydratase/isomerase family protein</fullName>
    </submittedName>
</protein>